<evidence type="ECO:0000313" key="2">
    <source>
        <dbReference type="EMBL" id="KAJ8903464.1"/>
    </source>
</evidence>
<dbReference type="AlphaFoldDB" id="A0AAV8ULZ9"/>
<evidence type="ECO:0000256" key="1">
    <source>
        <dbReference type="SAM" id="SignalP"/>
    </source>
</evidence>
<keyword evidence="3" id="KW-1185">Reference proteome</keyword>
<dbReference type="EMBL" id="JAMWBK010000007">
    <property type="protein sequence ID" value="KAJ8903464.1"/>
    <property type="molecule type" value="Genomic_DNA"/>
</dbReference>
<feature type="chain" id="PRO_5043664508" evidence="1">
    <location>
        <begin position="21"/>
        <end position="243"/>
    </location>
</feature>
<organism evidence="2 3">
    <name type="scientific">Rhodosorus marinus</name>
    <dbReference type="NCBI Taxonomy" id="101924"/>
    <lineage>
        <taxon>Eukaryota</taxon>
        <taxon>Rhodophyta</taxon>
        <taxon>Stylonematophyceae</taxon>
        <taxon>Stylonematales</taxon>
        <taxon>Stylonemataceae</taxon>
        <taxon>Rhodosorus</taxon>
    </lineage>
</organism>
<reference evidence="2 3" key="1">
    <citation type="journal article" date="2023" name="Nat. Commun.">
        <title>Origin of minicircular mitochondrial genomes in red algae.</title>
        <authorList>
            <person name="Lee Y."/>
            <person name="Cho C.H."/>
            <person name="Lee Y.M."/>
            <person name="Park S.I."/>
            <person name="Yang J.H."/>
            <person name="West J.A."/>
            <person name="Bhattacharya D."/>
            <person name="Yoon H.S."/>
        </authorList>
    </citation>
    <scope>NUCLEOTIDE SEQUENCE [LARGE SCALE GENOMIC DNA]</scope>
    <source>
        <strain evidence="2 3">CCMP1338</strain>
        <tissue evidence="2">Whole cell</tissue>
    </source>
</reference>
<name>A0AAV8ULZ9_9RHOD</name>
<feature type="signal peptide" evidence="1">
    <location>
        <begin position="1"/>
        <end position="20"/>
    </location>
</feature>
<gene>
    <name evidence="2" type="ORF">NDN08_004571</name>
</gene>
<proteinExistence type="predicted"/>
<protein>
    <submittedName>
        <fullName evidence="2">Uncharacterized protein</fullName>
    </submittedName>
</protein>
<keyword evidence="1" id="KW-0732">Signal</keyword>
<sequence>MNRLAAFVLLSMAFLKLTAGATTCEADPKKGLFGHEGACFDLIDSDGVKQGSVCTSTVALARGMCIRAKYSAENTGSSVLKLRGGLHKKDERVTKRWSRYTRKRTVATINSPDVSSASLYFCPSHISVLELPCCGADHQFLGFAVIAVPVSEPDSDRIQVKAYVAPQTTTADGICSSRTGGGGREEFLCTLKVTCDSCPSRACNDNGTCVKKIDYACGDAEVLVDANATPAETMYALMGLTAV</sequence>
<evidence type="ECO:0000313" key="3">
    <source>
        <dbReference type="Proteomes" id="UP001157974"/>
    </source>
</evidence>
<accession>A0AAV8ULZ9</accession>
<comment type="caution">
    <text evidence="2">The sequence shown here is derived from an EMBL/GenBank/DDBJ whole genome shotgun (WGS) entry which is preliminary data.</text>
</comment>
<dbReference type="Proteomes" id="UP001157974">
    <property type="component" value="Unassembled WGS sequence"/>
</dbReference>